<gene>
    <name evidence="2" type="ORF">H9820_07540</name>
</gene>
<evidence type="ECO:0000259" key="1">
    <source>
        <dbReference type="Pfam" id="PF01609"/>
    </source>
</evidence>
<feature type="domain" description="Transposase IS4-like" evidence="1">
    <location>
        <begin position="18"/>
        <end position="236"/>
    </location>
</feature>
<dbReference type="InterPro" id="IPR002559">
    <property type="entry name" value="Transposase_11"/>
</dbReference>
<reference evidence="2" key="2">
    <citation type="submission" date="2021-04" db="EMBL/GenBank/DDBJ databases">
        <authorList>
            <person name="Gilroy R."/>
        </authorList>
    </citation>
    <scope>NUCLEOTIDE SEQUENCE</scope>
    <source>
        <strain evidence="2">3204</strain>
    </source>
</reference>
<dbReference type="InterPro" id="IPR012337">
    <property type="entry name" value="RNaseH-like_sf"/>
</dbReference>
<evidence type="ECO:0000313" key="3">
    <source>
        <dbReference type="Proteomes" id="UP000824013"/>
    </source>
</evidence>
<name>A0A9D2CNT7_9LACO</name>
<dbReference type="GO" id="GO:0004803">
    <property type="term" value="F:transposase activity"/>
    <property type="evidence" value="ECO:0007669"/>
    <property type="project" value="InterPro"/>
</dbReference>
<dbReference type="AlphaFoldDB" id="A0A9D2CNT7"/>
<sequence length="236" mass="27638">MIELNKAKSEHKLLDDRYLVLAIDGSDFNPPFNPNSENLFQRSDGKEYCQTHVNALYDILDKLYIDISIQPKQKMDERQAALEMLKRMNGDDQEFLVLMDRGYSSFNLIENCNRLDGCKYLVRTKTGNGGIKELASLEDHEYDIDLSCRITDSNYYFKTHKDIENIHLVDSKHSASLSKNAKDHHWDFERLCTVKFRACKLRINPPGSEDEWEILITNLDRESFPLSRLKEIYHLR</sequence>
<reference evidence="2" key="1">
    <citation type="journal article" date="2021" name="PeerJ">
        <title>Extensive microbial diversity within the chicken gut microbiome revealed by metagenomics and culture.</title>
        <authorList>
            <person name="Gilroy R."/>
            <person name="Ravi A."/>
            <person name="Getino M."/>
            <person name="Pursley I."/>
            <person name="Horton D.L."/>
            <person name="Alikhan N.F."/>
            <person name="Baker D."/>
            <person name="Gharbi K."/>
            <person name="Hall N."/>
            <person name="Watson M."/>
            <person name="Adriaenssens E.M."/>
            <person name="Foster-Nyarko E."/>
            <person name="Jarju S."/>
            <person name="Secka A."/>
            <person name="Antonio M."/>
            <person name="Oren A."/>
            <person name="Chaudhuri R.R."/>
            <person name="La Ragione R."/>
            <person name="Hildebrand F."/>
            <person name="Pallen M.J."/>
        </authorList>
    </citation>
    <scope>NUCLEOTIDE SEQUENCE</scope>
    <source>
        <strain evidence="2">3204</strain>
    </source>
</reference>
<dbReference type="GO" id="GO:0006313">
    <property type="term" value="P:DNA transposition"/>
    <property type="evidence" value="ECO:0007669"/>
    <property type="project" value="InterPro"/>
</dbReference>
<proteinExistence type="predicted"/>
<dbReference type="GO" id="GO:0003677">
    <property type="term" value="F:DNA binding"/>
    <property type="evidence" value="ECO:0007669"/>
    <property type="project" value="InterPro"/>
</dbReference>
<dbReference type="EMBL" id="DXCM01000055">
    <property type="protein sequence ID" value="HIY92776.1"/>
    <property type="molecule type" value="Genomic_DNA"/>
</dbReference>
<comment type="caution">
    <text evidence="2">The sequence shown here is derived from an EMBL/GenBank/DDBJ whole genome shotgun (WGS) entry which is preliminary data.</text>
</comment>
<dbReference type="Pfam" id="PF01609">
    <property type="entry name" value="DDE_Tnp_1"/>
    <property type="match status" value="1"/>
</dbReference>
<evidence type="ECO:0000313" key="2">
    <source>
        <dbReference type="EMBL" id="HIY92776.1"/>
    </source>
</evidence>
<protein>
    <submittedName>
        <fullName evidence="2">Transposase</fullName>
    </submittedName>
</protein>
<dbReference type="Proteomes" id="UP000824013">
    <property type="component" value="Unassembled WGS sequence"/>
</dbReference>
<organism evidence="2 3">
    <name type="scientific">Candidatus Companilactobacillus pullicola</name>
    <dbReference type="NCBI Taxonomy" id="2838523"/>
    <lineage>
        <taxon>Bacteria</taxon>
        <taxon>Bacillati</taxon>
        <taxon>Bacillota</taxon>
        <taxon>Bacilli</taxon>
        <taxon>Lactobacillales</taxon>
        <taxon>Lactobacillaceae</taxon>
        <taxon>Companilactobacillus</taxon>
    </lineage>
</organism>
<dbReference type="SUPFAM" id="SSF53098">
    <property type="entry name" value="Ribonuclease H-like"/>
    <property type="match status" value="1"/>
</dbReference>
<accession>A0A9D2CNT7</accession>